<evidence type="ECO:0000313" key="6">
    <source>
        <dbReference type="Proteomes" id="UP000245590"/>
    </source>
</evidence>
<feature type="domain" description="HIT" evidence="4">
    <location>
        <begin position="7"/>
        <end position="118"/>
    </location>
</feature>
<organism evidence="5 6">
    <name type="scientific">Brachybacterium endophyticum</name>
    <dbReference type="NCBI Taxonomy" id="2182385"/>
    <lineage>
        <taxon>Bacteria</taxon>
        <taxon>Bacillati</taxon>
        <taxon>Actinomycetota</taxon>
        <taxon>Actinomycetes</taxon>
        <taxon>Micrococcales</taxon>
        <taxon>Dermabacteraceae</taxon>
        <taxon>Brachybacterium</taxon>
    </lineage>
</organism>
<dbReference type="PANTHER" id="PTHR46648">
    <property type="entry name" value="HIT FAMILY PROTEIN 1"/>
    <property type="match status" value="1"/>
</dbReference>
<dbReference type="PANTHER" id="PTHR46648:SF1">
    <property type="entry name" value="ADENOSINE 5'-MONOPHOSPHORAMIDASE HNT1"/>
    <property type="match status" value="1"/>
</dbReference>
<proteinExistence type="predicted"/>
<dbReference type="Proteomes" id="UP000245590">
    <property type="component" value="Unassembled WGS sequence"/>
</dbReference>
<dbReference type="Pfam" id="PF01230">
    <property type="entry name" value="HIT"/>
    <property type="match status" value="1"/>
</dbReference>
<keyword evidence="6" id="KW-1185">Reference proteome</keyword>
<evidence type="ECO:0000256" key="3">
    <source>
        <dbReference type="PROSITE-ProRule" id="PRU00464"/>
    </source>
</evidence>
<dbReference type="GO" id="GO:0003824">
    <property type="term" value="F:catalytic activity"/>
    <property type="evidence" value="ECO:0007669"/>
    <property type="project" value="InterPro"/>
</dbReference>
<dbReference type="GO" id="GO:0009117">
    <property type="term" value="P:nucleotide metabolic process"/>
    <property type="evidence" value="ECO:0007669"/>
    <property type="project" value="TreeGrafter"/>
</dbReference>
<reference evidence="5 6" key="1">
    <citation type="submission" date="2018-05" db="EMBL/GenBank/DDBJ databases">
        <title>Brachybacterium sp. M1HQ-2T, whole genome shotgun sequence.</title>
        <authorList>
            <person name="Tuo L."/>
        </authorList>
    </citation>
    <scope>NUCLEOTIDE SEQUENCE [LARGE SCALE GENOMIC DNA]</scope>
    <source>
        <strain evidence="5 6">M1HQ-2</strain>
    </source>
</reference>
<evidence type="ECO:0000313" key="5">
    <source>
        <dbReference type="EMBL" id="PWH06039.1"/>
    </source>
</evidence>
<dbReference type="SUPFAM" id="SSF54197">
    <property type="entry name" value="HIT-like"/>
    <property type="match status" value="1"/>
</dbReference>
<gene>
    <name evidence="5" type="ORF">DEO23_09480</name>
</gene>
<accession>A0A2U2RJI6</accession>
<dbReference type="PROSITE" id="PS00892">
    <property type="entry name" value="HIT_1"/>
    <property type="match status" value="1"/>
</dbReference>
<dbReference type="AlphaFoldDB" id="A0A2U2RJI6"/>
<sequence>MGPDDCIFCSLLAGVGRAEWMLRESGADAAALLPLPDSCLAPGHTLVIPTEHCVGVQDASPLALHAVNDLVQRVAQAMTSALGAEGVNVLNASGTAAGQSVPHLHVHVVPRWAGDGLDAWPTGRSSHGAREDVRSRLNQALAARPRPDGI</sequence>
<evidence type="ECO:0000259" key="4">
    <source>
        <dbReference type="PROSITE" id="PS51084"/>
    </source>
</evidence>
<dbReference type="InterPro" id="IPR036265">
    <property type="entry name" value="HIT-like_sf"/>
</dbReference>
<dbReference type="OrthoDB" id="9784774at2"/>
<dbReference type="RefSeq" id="WP_109275786.1">
    <property type="nucleotide sequence ID" value="NZ_QFKX01000003.1"/>
</dbReference>
<dbReference type="PROSITE" id="PS51084">
    <property type="entry name" value="HIT_2"/>
    <property type="match status" value="1"/>
</dbReference>
<dbReference type="InterPro" id="IPR011146">
    <property type="entry name" value="HIT-like"/>
</dbReference>
<dbReference type="InterPro" id="IPR001310">
    <property type="entry name" value="Histidine_triad_HIT"/>
</dbReference>
<feature type="short sequence motif" description="Histidine triad motif" evidence="2 3">
    <location>
        <begin position="103"/>
        <end position="107"/>
    </location>
</feature>
<comment type="caution">
    <text evidence="5">The sequence shown here is derived from an EMBL/GenBank/DDBJ whole genome shotgun (WGS) entry which is preliminary data.</text>
</comment>
<name>A0A2U2RJI6_9MICO</name>
<dbReference type="Gene3D" id="3.30.428.10">
    <property type="entry name" value="HIT-like"/>
    <property type="match status" value="1"/>
</dbReference>
<dbReference type="EMBL" id="QFKX01000003">
    <property type="protein sequence ID" value="PWH06039.1"/>
    <property type="molecule type" value="Genomic_DNA"/>
</dbReference>
<dbReference type="InterPro" id="IPR019808">
    <property type="entry name" value="Histidine_triad_CS"/>
</dbReference>
<protein>
    <recommendedName>
        <fullName evidence="4">HIT domain-containing protein</fullName>
    </recommendedName>
</protein>
<evidence type="ECO:0000256" key="2">
    <source>
        <dbReference type="PIRSR" id="PIRSR601310-3"/>
    </source>
</evidence>
<feature type="active site" description="Tele-AMP-histidine intermediate" evidence="1">
    <location>
        <position position="105"/>
    </location>
</feature>
<evidence type="ECO:0000256" key="1">
    <source>
        <dbReference type="PIRSR" id="PIRSR601310-1"/>
    </source>
</evidence>